<evidence type="ECO:0000313" key="3">
    <source>
        <dbReference type="Proteomes" id="UP000305674"/>
    </source>
</evidence>
<accession>A0A4U1BC12</accession>
<comment type="caution">
    <text evidence="2">The sequence shown here is derived from an EMBL/GenBank/DDBJ whole genome shotgun (WGS) entry which is preliminary data.</text>
</comment>
<dbReference type="RefSeq" id="WP_136853864.1">
    <property type="nucleotide sequence ID" value="NZ_SWCI01000009.1"/>
</dbReference>
<dbReference type="EMBL" id="SWCI01000009">
    <property type="protein sequence ID" value="TKB48170.1"/>
    <property type="molecule type" value="Genomic_DNA"/>
</dbReference>
<dbReference type="Pfam" id="PF00092">
    <property type="entry name" value="VWA"/>
    <property type="match status" value="1"/>
</dbReference>
<dbReference type="PROSITE" id="PS50234">
    <property type="entry name" value="VWFA"/>
    <property type="match status" value="1"/>
</dbReference>
<dbReference type="AlphaFoldDB" id="A0A4U1BC12"/>
<dbReference type="OrthoDB" id="6206554at2"/>
<dbReference type="SMART" id="SM00327">
    <property type="entry name" value="VWA"/>
    <property type="match status" value="1"/>
</dbReference>
<dbReference type="InterPro" id="IPR050768">
    <property type="entry name" value="UPF0353/GerABKA_families"/>
</dbReference>
<protein>
    <submittedName>
        <fullName evidence="2">VWA domain-containing protein</fullName>
    </submittedName>
</protein>
<name>A0A4U1BC12_9GAMM</name>
<keyword evidence="3" id="KW-1185">Reference proteome</keyword>
<evidence type="ECO:0000313" key="2">
    <source>
        <dbReference type="EMBL" id="TKB48170.1"/>
    </source>
</evidence>
<sequence length="326" mass="36042">MFELGHPWALLLLPLPLLVQYCCRPFEIREESLRFPLFDELACLHRGLGGVARVVPGQASVQQVVVVTGWVALCLSLAKPLWLAPPVALPVAAREIMVAIDLSRSMNETDFVEGERTMDRVQGVKEMMARFAQARRDDRLGLILFADQPFLQTPFTDSLDAWLQLLMSSEQGMAGSMTAIGDAIGLAVHAFQQARTGNRVLVLITDGKDNASMVPPLEAAQLAARHRIRIHTIAIGDPGSGDQNQPDFRQLAEIASITGGRDFRAADRNQLLAINAELNRLEPSLRGRRVHRPKHSLHHWPLSLWLAVSLPLMGLSGWRQRGRADG</sequence>
<dbReference type="Gene3D" id="3.40.50.410">
    <property type="entry name" value="von Willebrand factor, type A domain"/>
    <property type="match status" value="1"/>
</dbReference>
<dbReference type="InterPro" id="IPR002035">
    <property type="entry name" value="VWF_A"/>
</dbReference>
<dbReference type="PANTHER" id="PTHR22550:SF18">
    <property type="entry name" value="VWFA DOMAIN-CONTAINING PROTEIN"/>
    <property type="match status" value="1"/>
</dbReference>
<gene>
    <name evidence="2" type="ORF">FCL40_13655</name>
</gene>
<dbReference type="InterPro" id="IPR036465">
    <property type="entry name" value="vWFA_dom_sf"/>
</dbReference>
<evidence type="ECO:0000259" key="1">
    <source>
        <dbReference type="PROSITE" id="PS50234"/>
    </source>
</evidence>
<dbReference type="Proteomes" id="UP000305674">
    <property type="component" value="Unassembled WGS sequence"/>
</dbReference>
<reference evidence="2 3" key="1">
    <citation type="submission" date="2019-04" db="EMBL/GenBank/DDBJ databases">
        <authorList>
            <person name="Hwang J.C."/>
        </authorList>
    </citation>
    <scope>NUCLEOTIDE SEQUENCE [LARGE SCALE GENOMIC DNA]</scope>
    <source>
        <strain evidence="2 3">IMCC35001</strain>
    </source>
</reference>
<dbReference type="SUPFAM" id="SSF53300">
    <property type="entry name" value="vWA-like"/>
    <property type="match status" value="1"/>
</dbReference>
<organism evidence="2 3">
    <name type="scientific">Ferrimonas sediminicola</name>
    <dbReference type="NCBI Taxonomy" id="2569538"/>
    <lineage>
        <taxon>Bacteria</taxon>
        <taxon>Pseudomonadati</taxon>
        <taxon>Pseudomonadota</taxon>
        <taxon>Gammaproteobacteria</taxon>
        <taxon>Alteromonadales</taxon>
        <taxon>Ferrimonadaceae</taxon>
        <taxon>Ferrimonas</taxon>
    </lineage>
</organism>
<dbReference type="PANTHER" id="PTHR22550">
    <property type="entry name" value="SPORE GERMINATION PROTEIN"/>
    <property type="match status" value="1"/>
</dbReference>
<proteinExistence type="predicted"/>
<feature type="domain" description="VWFA" evidence="1">
    <location>
        <begin position="95"/>
        <end position="281"/>
    </location>
</feature>